<dbReference type="InterPro" id="IPR023827">
    <property type="entry name" value="Peptidase_S8_Asp-AS"/>
</dbReference>
<evidence type="ECO:0000256" key="6">
    <source>
        <dbReference type="RuleBase" id="RU003355"/>
    </source>
</evidence>
<name>A0AAN6PFJ8_9PEZI</name>
<sequence>MTGLSELNNGVLAELVIPDTYIVKYKANVDIRGRTKHEEDVDSWARLSSRRGILDKFDVPGLQGYVAEISLLELANLTACDLIDYVEKDTIVRTTAVAADPALAKRYMTTQYNAPWGLGRISHTAPNQRDYDYSDSAGKDIFVYVVDTGIRLSHDDFGGRAVWGANFIASSPNSDQDGHGTHVAGIIAGQTYGVAKKATVVAVKVLGDTGSGSMSGLLQGINWAAADAKQRGVAGKAVINMSLSGAYTQSVNDAVKAAMDAGITVVAAAGNKDEDVSGWLPGSAATAITVGAIDMDDQRANFSNWGTAVDIFAPGVRIPSAYNGSDTDSAWLSGTSMASPHVSGLAAYFIAREGLSGSAVRKRILSVGNQGIGDRKGGADLIAYNAGA</sequence>
<evidence type="ECO:0000256" key="2">
    <source>
        <dbReference type="ARBA" id="ARBA00022670"/>
    </source>
</evidence>
<dbReference type="Pfam" id="PF00082">
    <property type="entry name" value="Peptidase_S8"/>
    <property type="match status" value="1"/>
</dbReference>
<evidence type="ECO:0000259" key="7">
    <source>
        <dbReference type="Pfam" id="PF00082"/>
    </source>
</evidence>
<keyword evidence="3 5" id="KW-0378">Hydrolase</keyword>
<dbReference type="PROSITE" id="PS51892">
    <property type="entry name" value="SUBTILASE"/>
    <property type="match status" value="1"/>
</dbReference>
<dbReference type="PRINTS" id="PR00723">
    <property type="entry name" value="SUBTILISIN"/>
</dbReference>
<dbReference type="Gene3D" id="3.40.50.200">
    <property type="entry name" value="Peptidase S8/S53 domain"/>
    <property type="match status" value="1"/>
</dbReference>
<evidence type="ECO:0000313" key="8">
    <source>
        <dbReference type="EMBL" id="KAK4035102.1"/>
    </source>
</evidence>
<keyword evidence="4 5" id="KW-0720">Serine protease</keyword>
<dbReference type="CDD" id="cd04077">
    <property type="entry name" value="Peptidases_S8_PCSK9_ProteinaseK_like"/>
    <property type="match status" value="1"/>
</dbReference>
<proteinExistence type="inferred from homology"/>
<dbReference type="SUPFAM" id="SSF54897">
    <property type="entry name" value="Protease propeptides/inhibitors"/>
    <property type="match status" value="1"/>
</dbReference>
<dbReference type="InterPro" id="IPR022398">
    <property type="entry name" value="Peptidase_S8_His-AS"/>
</dbReference>
<dbReference type="InterPro" id="IPR034193">
    <property type="entry name" value="PCSK9_ProteinaseK-like"/>
</dbReference>
<dbReference type="SUPFAM" id="SSF52743">
    <property type="entry name" value="Subtilisin-like"/>
    <property type="match status" value="1"/>
</dbReference>
<dbReference type="Proteomes" id="UP001303115">
    <property type="component" value="Unassembled WGS sequence"/>
</dbReference>
<comment type="similarity">
    <text evidence="1 5 6">Belongs to the peptidase S8 family.</text>
</comment>
<evidence type="ECO:0000256" key="1">
    <source>
        <dbReference type="ARBA" id="ARBA00011073"/>
    </source>
</evidence>
<dbReference type="GO" id="GO:0004252">
    <property type="term" value="F:serine-type endopeptidase activity"/>
    <property type="evidence" value="ECO:0007669"/>
    <property type="project" value="UniProtKB-UniRule"/>
</dbReference>
<dbReference type="InterPro" id="IPR036852">
    <property type="entry name" value="Peptidase_S8/S53_dom_sf"/>
</dbReference>
<evidence type="ECO:0000256" key="5">
    <source>
        <dbReference type="PROSITE-ProRule" id="PRU01240"/>
    </source>
</evidence>
<evidence type="ECO:0000256" key="3">
    <source>
        <dbReference type="ARBA" id="ARBA00022801"/>
    </source>
</evidence>
<dbReference type="AlphaFoldDB" id="A0AAN6PFJ8"/>
<accession>A0AAN6PFJ8</accession>
<dbReference type="FunFam" id="3.40.50.200:FF:000007">
    <property type="entry name" value="Subtilisin-like serine protease"/>
    <property type="match status" value="1"/>
</dbReference>
<dbReference type="GO" id="GO:0006508">
    <property type="term" value="P:proteolysis"/>
    <property type="evidence" value="ECO:0007669"/>
    <property type="project" value="UniProtKB-KW"/>
</dbReference>
<dbReference type="InterPro" id="IPR015500">
    <property type="entry name" value="Peptidase_S8_subtilisin-rel"/>
</dbReference>
<keyword evidence="2 5" id="KW-0645">Protease</keyword>
<dbReference type="InterPro" id="IPR037045">
    <property type="entry name" value="S8pro/Inhibitor_I9_sf"/>
</dbReference>
<feature type="domain" description="Peptidase S8/S53" evidence="7">
    <location>
        <begin position="138"/>
        <end position="363"/>
    </location>
</feature>
<evidence type="ECO:0000256" key="4">
    <source>
        <dbReference type="ARBA" id="ARBA00022825"/>
    </source>
</evidence>
<feature type="active site" description="Charge relay system" evidence="5">
    <location>
        <position position="336"/>
    </location>
</feature>
<dbReference type="PROSITE" id="PS00138">
    <property type="entry name" value="SUBTILASE_SER"/>
    <property type="match status" value="1"/>
</dbReference>
<comment type="caution">
    <text evidence="8">The sequence shown here is derived from an EMBL/GenBank/DDBJ whole genome shotgun (WGS) entry which is preliminary data.</text>
</comment>
<protein>
    <submittedName>
        <fullName evidence="8">Serine protease</fullName>
    </submittedName>
</protein>
<dbReference type="InterPro" id="IPR050131">
    <property type="entry name" value="Peptidase_S8_subtilisin-like"/>
</dbReference>
<dbReference type="InterPro" id="IPR023828">
    <property type="entry name" value="Peptidase_S8_Ser-AS"/>
</dbReference>
<feature type="active site" description="Charge relay system" evidence="5">
    <location>
        <position position="147"/>
    </location>
</feature>
<dbReference type="PROSITE" id="PS00136">
    <property type="entry name" value="SUBTILASE_ASP"/>
    <property type="match status" value="1"/>
</dbReference>
<dbReference type="EMBL" id="MU854455">
    <property type="protein sequence ID" value="KAK4035102.1"/>
    <property type="molecule type" value="Genomic_DNA"/>
</dbReference>
<dbReference type="PANTHER" id="PTHR43806">
    <property type="entry name" value="PEPTIDASE S8"/>
    <property type="match status" value="1"/>
</dbReference>
<organism evidence="8 9">
    <name type="scientific">Parachaetomium inaequale</name>
    <dbReference type="NCBI Taxonomy" id="2588326"/>
    <lineage>
        <taxon>Eukaryota</taxon>
        <taxon>Fungi</taxon>
        <taxon>Dikarya</taxon>
        <taxon>Ascomycota</taxon>
        <taxon>Pezizomycotina</taxon>
        <taxon>Sordariomycetes</taxon>
        <taxon>Sordariomycetidae</taxon>
        <taxon>Sordariales</taxon>
        <taxon>Chaetomiaceae</taxon>
        <taxon>Parachaetomium</taxon>
    </lineage>
</organism>
<keyword evidence="9" id="KW-1185">Reference proteome</keyword>
<gene>
    <name evidence="8" type="ORF">C8A01DRAFT_48660</name>
</gene>
<dbReference type="PANTHER" id="PTHR43806:SF58">
    <property type="entry name" value="ALKALINE PROTEASE 1-RELATED"/>
    <property type="match status" value="1"/>
</dbReference>
<dbReference type="Gene3D" id="3.30.70.80">
    <property type="entry name" value="Peptidase S8 propeptide/proteinase inhibitor I9"/>
    <property type="match status" value="1"/>
</dbReference>
<dbReference type="PROSITE" id="PS00137">
    <property type="entry name" value="SUBTILASE_HIS"/>
    <property type="match status" value="1"/>
</dbReference>
<evidence type="ECO:0000313" key="9">
    <source>
        <dbReference type="Proteomes" id="UP001303115"/>
    </source>
</evidence>
<feature type="active site" description="Charge relay system" evidence="5">
    <location>
        <position position="179"/>
    </location>
</feature>
<reference evidence="9" key="1">
    <citation type="journal article" date="2023" name="Mol. Phylogenet. Evol.">
        <title>Genome-scale phylogeny and comparative genomics of the fungal order Sordariales.</title>
        <authorList>
            <person name="Hensen N."/>
            <person name="Bonometti L."/>
            <person name="Westerberg I."/>
            <person name="Brannstrom I.O."/>
            <person name="Guillou S."/>
            <person name="Cros-Aarteil S."/>
            <person name="Calhoun S."/>
            <person name="Haridas S."/>
            <person name="Kuo A."/>
            <person name="Mondo S."/>
            <person name="Pangilinan J."/>
            <person name="Riley R."/>
            <person name="LaButti K."/>
            <person name="Andreopoulos B."/>
            <person name="Lipzen A."/>
            <person name="Chen C."/>
            <person name="Yan M."/>
            <person name="Daum C."/>
            <person name="Ng V."/>
            <person name="Clum A."/>
            <person name="Steindorff A."/>
            <person name="Ohm R.A."/>
            <person name="Martin F."/>
            <person name="Silar P."/>
            <person name="Natvig D.O."/>
            <person name="Lalanne C."/>
            <person name="Gautier V."/>
            <person name="Ament-Velasquez S.L."/>
            <person name="Kruys A."/>
            <person name="Hutchinson M.I."/>
            <person name="Powell A.J."/>
            <person name="Barry K."/>
            <person name="Miller A.N."/>
            <person name="Grigoriev I.V."/>
            <person name="Debuchy R."/>
            <person name="Gladieux P."/>
            <person name="Hiltunen Thoren M."/>
            <person name="Johannesson H."/>
        </authorList>
    </citation>
    <scope>NUCLEOTIDE SEQUENCE [LARGE SCALE GENOMIC DNA]</scope>
    <source>
        <strain evidence="9">CBS 284.82</strain>
    </source>
</reference>
<dbReference type="InterPro" id="IPR000209">
    <property type="entry name" value="Peptidase_S8/S53_dom"/>
</dbReference>